<dbReference type="AlphaFoldDB" id="A0A1T5MUD0"/>
<feature type="domain" description="Alcohol dehydrogenase iron-type/glycerol dehydrogenase GldA" evidence="2">
    <location>
        <begin position="8"/>
        <end position="165"/>
    </location>
</feature>
<dbReference type="FunFam" id="3.40.50.1970:FF:000003">
    <property type="entry name" value="Alcohol dehydrogenase, iron-containing"/>
    <property type="match status" value="1"/>
</dbReference>
<protein>
    <submittedName>
        <fullName evidence="4">Alcohol dehydrogenase, class IV</fullName>
    </submittedName>
</protein>
<gene>
    <name evidence="4" type="ORF">SAMN02194393_05383</name>
</gene>
<dbReference type="PROSITE" id="PS00913">
    <property type="entry name" value="ADH_IRON_1"/>
    <property type="match status" value="1"/>
</dbReference>
<organism evidence="4 5">
    <name type="scientific">Maledivibacter halophilus</name>
    <dbReference type="NCBI Taxonomy" id="36842"/>
    <lineage>
        <taxon>Bacteria</taxon>
        <taxon>Bacillati</taxon>
        <taxon>Bacillota</taxon>
        <taxon>Clostridia</taxon>
        <taxon>Peptostreptococcales</taxon>
        <taxon>Caminicellaceae</taxon>
        <taxon>Maledivibacter</taxon>
    </lineage>
</organism>
<feature type="domain" description="Fe-containing alcohol dehydrogenase-like C-terminal" evidence="3">
    <location>
        <begin position="176"/>
        <end position="383"/>
    </location>
</feature>
<dbReference type="InterPro" id="IPR018211">
    <property type="entry name" value="ADH_Fe_CS"/>
</dbReference>
<proteinExistence type="predicted"/>
<dbReference type="GO" id="GO:0004022">
    <property type="term" value="F:alcohol dehydrogenase (NAD+) activity"/>
    <property type="evidence" value="ECO:0007669"/>
    <property type="project" value="UniProtKB-ARBA"/>
</dbReference>
<evidence type="ECO:0000256" key="1">
    <source>
        <dbReference type="ARBA" id="ARBA00023002"/>
    </source>
</evidence>
<reference evidence="4 5" key="1">
    <citation type="submission" date="2017-02" db="EMBL/GenBank/DDBJ databases">
        <authorList>
            <person name="Peterson S.W."/>
        </authorList>
    </citation>
    <scope>NUCLEOTIDE SEQUENCE [LARGE SCALE GENOMIC DNA]</scope>
    <source>
        <strain evidence="4 5">M1</strain>
    </source>
</reference>
<keyword evidence="1" id="KW-0560">Oxidoreductase</keyword>
<dbReference type="PANTHER" id="PTHR11496">
    <property type="entry name" value="ALCOHOL DEHYDROGENASE"/>
    <property type="match status" value="1"/>
</dbReference>
<dbReference type="Pfam" id="PF00465">
    <property type="entry name" value="Fe-ADH"/>
    <property type="match status" value="1"/>
</dbReference>
<dbReference type="RefSeq" id="WP_079495948.1">
    <property type="nucleotide sequence ID" value="NZ_FUZT01000026.1"/>
</dbReference>
<evidence type="ECO:0000259" key="3">
    <source>
        <dbReference type="Pfam" id="PF25137"/>
    </source>
</evidence>
<dbReference type="InterPro" id="IPR056798">
    <property type="entry name" value="ADH_Fe_C"/>
</dbReference>
<dbReference type="STRING" id="36842.SAMN02194393_05383"/>
<name>A0A1T5MUD0_9FIRM</name>
<dbReference type="EMBL" id="FUZT01000026">
    <property type="protein sequence ID" value="SKC91805.1"/>
    <property type="molecule type" value="Genomic_DNA"/>
</dbReference>
<dbReference type="FunFam" id="1.20.1090.10:FF:000001">
    <property type="entry name" value="Aldehyde-alcohol dehydrogenase"/>
    <property type="match status" value="1"/>
</dbReference>
<dbReference type="CDD" id="cd08180">
    <property type="entry name" value="PDD"/>
    <property type="match status" value="1"/>
</dbReference>
<dbReference type="Proteomes" id="UP000190285">
    <property type="component" value="Unassembled WGS sequence"/>
</dbReference>
<dbReference type="Gene3D" id="1.20.1090.10">
    <property type="entry name" value="Dehydroquinate synthase-like - alpha domain"/>
    <property type="match status" value="1"/>
</dbReference>
<accession>A0A1T5MUD0</accession>
<keyword evidence="5" id="KW-1185">Reference proteome</keyword>
<dbReference type="InterPro" id="IPR001670">
    <property type="entry name" value="ADH_Fe/GldA"/>
</dbReference>
<dbReference type="Gene3D" id="3.40.50.1970">
    <property type="match status" value="1"/>
</dbReference>
<dbReference type="InterPro" id="IPR039697">
    <property type="entry name" value="Alcohol_dehydrogenase_Fe"/>
</dbReference>
<dbReference type="OrthoDB" id="9804734at2"/>
<dbReference type="SUPFAM" id="SSF56796">
    <property type="entry name" value="Dehydroquinate synthase-like"/>
    <property type="match status" value="1"/>
</dbReference>
<evidence type="ECO:0000313" key="5">
    <source>
        <dbReference type="Proteomes" id="UP000190285"/>
    </source>
</evidence>
<sequence>MKKFIVSPKIIHEKGAVQCLKDMDLGKVLIITDRFMVKLDIVKKITTVLNVKSSKYQIFSKVEPNPSVNLVIEGLQNMLDFKPNTIIAVGGGSAIDTAKGMILFFNNVIKKKNIKDMRIPYFIAVPTTSGTGSEVTSYSVFTNYNGSKVAFNEDIMFPDLAILDPDFTSTVPPKVTADTGIDVLTHGLEAFVSNMSSDYTDILAQGAIKAVFNYLLAVYRDGSNMLAREKMHNASCMAGIAFTNSALGINHSMAHALGGKFKVSHGRANGVLLPYVIEYNSGIDECDKELEGFCAKKYAYIAHVLGLPCTTIRAGVRSLIEGIRVLNKKLNIPLTIKELGIGKDEFNDFLDEMSKLAMDDICTQGNPKTVDRNSIKSIFIRAYGK</sequence>
<evidence type="ECO:0000313" key="4">
    <source>
        <dbReference type="EMBL" id="SKC91805.1"/>
    </source>
</evidence>
<dbReference type="Pfam" id="PF25137">
    <property type="entry name" value="ADH_Fe_C"/>
    <property type="match status" value="1"/>
</dbReference>
<dbReference type="GO" id="GO:0046872">
    <property type="term" value="F:metal ion binding"/>
    <property type="evidence" value="ECO:0007669"/>
    <property type="project" value="InterPro"/>
</dbReference>
<dbReference type="PANTHER" id="PTHR11496:SF83">
    <property type="entry name" value="HYDROXYACID-OXOACID TRANSHYDROGENASE, MITOCHONDRIAL"/>
    <property type="match status" value="1"/>
</dbReference>
<evidence type="ECO:0000259" key="2">
    <source>
        <dbReference type="Pfam" id="PF00465"/>
    </source>
</evidence>